<dbReference type="GeneID" id="27671852"/>
<dbReference type="EMBL" id="AXCR01000007">
    <property type="protein sequence ID" value="KJR85959.1"/>
    <property type="molecule type" value="Genomic_DNA"/>
</dbReference>
<name>A0A0F2MA59_SPOSC</name>
<feature type="compositionally biased region" description="Basic and acidic residues" evidence="1">
    <location>
        <begin position="90"/>
        <end position="100"/>
    </location>
</feature>
<gene>
    <name evidence="2" type="ORF">SPSK_10012</name>
</gene>
<evidence type="ECO:0000313" key="3">
    <source>
        <dbReference type="Proteomes" id="UP000033710"/>
    </source>
</evidence>
<feature type="compositionally biased region" description="Basic and acidic residues" evidence="1">
    <location>
        <begin position="68"/>
        <end position="83"/>
    </location>
</feature>
<dbReference type="RefSeq" id="XP_016588635.1">
    <property type="nucleotide sequence ID" value="XM_016736575.1"/>
</dbReference>
<evidence type="ECO:0000256" key="1">
    <source>
        <dbReference type="SAM" id="MobiDB-lite"/>
    </source>
</evidence>
<protein>
    <submittedName>
        <fullName evidence="2">Uncharacterized protein</fullName>
    </submittedName>
</protein>
<sequence>MGKTMQTKVGEEQRQKKGRDQRKHDRGEGKDADFMDNEERGRRTTTQEREGESKEHGMTASVTFPKQRTQDHLHDDGQRRVHVETGAGDPRTRGEARPQTKVDLTPGDVALPRTRKRGEWVKLDEVAR</sequence>
<dbReference type="VEuPathDB" id="FungiDB:SPSK_10012"/>
<feature type="compositionally biased region" description="Basic and acidic residues" evidence="1">
    <location>
        <begin position="22"/>
        <end position="57"/>
    </location>
</feature>
<dbReference type="KEGG" id="ssck:SPSK_10012"/>
<proteinExistence type="predicted"/>
<evidence type="ECO:0000313" key="2">
    <source>
        <dbReference type="EMBL" id="KJR85959.1"/>
    </source>
</evidence>
<dbReference type="Proteomes" id="UP000033710">
    <property type="component" value="Unassembled WGS sequence"/>
</dbReference>
<accession>A0A0F2MA59</accession>
<comment type="caution">
    <text evidence="2">The sequence shown here is derived from an EMBL/GenBank/DDBJ whole genome shotgun (WGS) entry which is preliminary data.</text>
</comment>
<reference evidence="2 3" key="2">
    <citation type="journal article" date="2015" name="Eukaryot. Cell">
        <title>Asexual propagation of a virulent clone complex in a human and feline outbreak of sporotrichosis.</title>
        <authorList>
            <person name="Teixeira Mde M."/>
            <person name="Rodrigues A.M."/>
            <person name="Tsui C.K."/>
            <person name="de Almeida L.G."/>
            <person name="Van Diepeningen A.D."/>
            <person name="van den Ende B.G."/>
            <person name="Fernandes G.F."/>
            <person name="Kano R."/>
            <person name="Hamelin R.C."/>
            <person name="Lopes-Bezerra L.M."/>
            <person name="Vasconcelos A.T."/>
            <person name="de Hoog S."/>
            <person name="de Camargo Z.P."/>
            <person name="Felipe M.S."/>
        </authorList>
    </citation>
    <scope>NUCLEOTIDE SEQUENCE [LARGE SCALE GENOMIC DNA]</scope>
    <source>
        <strain evidence="2 3">1099-18</strain>
    </source>
</reference>
<dbReference type="AlphaFoldDB" id="A0A0F2MA59"/>
<organism evidence="2 3">
    <name type="scientific">Sporothrix schenckii 1099-18</name>
    <dbReference type="NCBI Taxonomy" id="1397361"/>
    <lineage>
        <taxon>Eukaryota</taxon>
        <taxon>Fungi</taxon>
        <taxon>Dikarya</taxon>
        <taxon>Ascomycota</taxon>
        <taxon>Pezizomycotina</taxon>
        <taxon>Sordariomycetes</taxon>
        <taxon>Sordariomycetidae</taxon>
        <taxon>Ophiostomatales</taxon>
        <taxon>Ophiostomataceae</taxon>
        <taxon>Sporothrix</taxon>
    </lineage>
</organism>
<feature type="region of interest" description="Disordered" evidence="1">
    <location>
        <begin position="1"/>
        <end position="109"/>
    </location>
</feature>
<reference evidence="2 3" key="1">
    <citation type="journal article" date="2014" name="BMC Genomics">
        <title>Comparative genomics of the major fungal agents of human and animal Sporotrichosis: Sporothrix schenckii and Sporothrix brasiliensis.</title>
        <authorList>
            <person name="Teixeira M.M."/>
            <person name="de Almeida L.G."/>
            <person name="Kubitschek-Barreira P."/>
            <person name="Alves F.L."/>
            <person name="Kioshima E.S."/>
            <person name="Abadio A.K."/>
            <person name="Fernandes L."/>
            <person name="Derengowski L.S."/>
            <person name="Ferreira K.S."/>
            <person name="Souza R.C."/>
            <person name="Ruiz J.C."/>
            <person name="de Andrade N.C."/>
            <person name="Paes H.C."/>
            <person name="Nicola A.M."/>
            <person name="Albuquerque P."/>
            <person name="Gerber A.L."/>
            <person name="Martins V.P."/>
            <person name="Peconick L.D."/>
            <person name="Neto A.V."/>
            <person name="Chaucanez C.B."/>
            <person name="Silva P.A."/>
            <person name="Cunha O.L."/>
            <person name="de Oliveira F.F."/>
            <person name="dos Santos T.C."/>
            <person name="Barros A.L."/>
            <person name="Soares M.A."/>
            <person name="de Oliveira L.M."/>
            <person name="Marini M.M."/>
            <person name="Villalobos-Duno H."/>
            <person name="Cunha M.M."/>
            <person name="de Hoog S."/>
            <person name="da Silveira J.F."/>
            <person name="Henrissat B."/>
            <person name="Nino-Vega G.A."/>
            <person name="Cisalpino P.S."/>
            <person name="Mora-Montes H.M."/>
            <person name="Almeida S.R."/>
            <person name="Stajich J.E."/>
            <person name="Lopes-Bezerra L.M."/>
            <person name="Vasconcelos A.T."/>
            <person name="Felipe M.S."/>
        </authorList>
    </citation>
    <scope>NUCLEOTIDE SEQUENCE [LARGE SCALE GENOMIC DNA]</scope>
    <source>
        <strain evidence="2 3">1099-18</strain>
    </source>
</reference>